<organism evidence="11 12">
    <name type="scientific">Hypsibius exemplaris</name>
    <name type="common">Freshwater tardigrade</name>
    <dbReference type="NCBI Taxonomy" id="2072580"/>
    <lineage>
        <taxon>Eukaryota</taxon>
        <taxon>Metazoa</taxon>
        <taxon>Ecdysozoa</taxon>
        <taxon>Tardigrada</taxon>
        <taxon>Eutardigrada</taxon>
        <taxon>Parachela</taxon>
        <taxon>Hypsibioidea</taxon>
        <taxon>Hypsibiidae</taxon>
        <taxon>Hypsibius</taxon>
    </lineage>
</organism>
<feature type="transmembrane region" description="Helical" evidence="9">
    <location>
        <begin position="177"/>
        <end position="197"/>
    </location>
</feature>
<sequence length="394" mass="43885">MLAVTVLQNINRRAMEDTSTDLSILINQTALENASAMPNHAATNGRSPRIVERTAAFIAWAVVTYLILYTATLGNLLTIIAIVRARWWKTGIQVLIFSLTVSDFLSSFIVYPQLITNNLVGPSRFPYTNGTFCRLAGYVSVCTAYITPLHCCMIAVNRLCAIVFPRHSKNFTDRAAGCVMACLAWLIPGIIFSVSLAEFDGRFGLTPPFLTCGWLGRSASRAFSFSAGSICLYAPTVIIAVCYSVIFLRLRVVGATLRVRPLPDEISAEVRRQSLDPRRLVRRWQVAKMMLTTFMVFVVCYIPLTSFFYLAGDYYAPPMPLVMACLFTVSYLGPFFNPIIYAVMNRDFHNAYAAILRRIICCARSTPRTAVQLDRDTALQTALGQQSHQQTAPF</sequence>
<dbReference type="Proteomes" id="UP000192578">
    <property type="component" value="Unassembled WGS sequence"/>
</dbReference>
<gene>
    <name evidence="11" type="ORF">BV898_18930</name>
</gene>
<dbReference type="CDD" id="cd00637">
    <property type="entry name" value="7tm_classA_rhodopsin-like"/>
    <property type="match status" value="1"/>
</dbReference>
<keyword evidence="4 9" id="KW-1133">Transmembrane helix</keyword>
<evidence type="ECO:0000256" key="2">
    <source>
        <dbReference type="ARBA" id="ARBA00022475"/>
    </source>
</evidence>
<keyword evidence="7" id="KW-0675">Receptor</keyword>
<feature type="transmembrane region" description="Helical" evidence="9">
    <location>
        <begin position="223"/>
        <end position="248"/>
    </location>
</feature>
<evidence type="ECO:0000256" key="3">
    <source>
        <dbReference type="ARBA" id="ARBA00022692"/>
    </source>
</evidence>
<dbReference type="SUPFAM" id="SSF81321">
    <property type="entry name" value="Family A G protein-coupled receptor-like"/>
    <property type="match status" value="1"/>
</dbReference>
<feature type="transmembrane region" description="Helical" evidence="9">
    <location>
        <begin position="94"/>
        <end position="115"/>
    </location>
</feature>
<evidence type="ECO:0000256" key="7">
    <source>
        <dbReference type="ARBA" id="ARBA00023170"/>
    </source>
</evidence>
<evidence type="ECO:0000259" key="10">
    <source>
        <dbReference type="PROSITE" id="PS50262"/>
    </source>
</evidence>
<evidence type="ECO:0000256" key="5">
    <source>
        <dbReference type="ARBA" id="ARBA00023040"/>
    </source>
</evidence>
<dbReference type="Gene3D" id="1.20.1070.10">
    <property type="entry name" value="Rhodopsin 7-helix transmembrane proteins"/>
    <property type="match status" value="1"/>
</dbReference>
<dbReference type="InterPro" id="IPR017452">
    <property type="entry name" value="GPCR_Rhodpsn_7TM"/>
</dbReference>
<evidence type="ECO:0000256" key="8">
    <source>
        <dbReference type="ARBA" id="ARBA00023224"/>
    </source>
</evidence>
<keyword evidence="5" id="KW-0297">G-protein coupled receptor</keyword>
<dbReference type="PRINTS" id="PR00237">
    <property type="entry name" value="GPCRRHODOPSN"/>
</dbReference>
<feature type="domain" description="G-protein coupled receptors family 1 profile" evidence="10">
    <location>
        <begin position="74"/>
        <end position="341"/>
    </location>
</feature>
<comment type="subcellular location">
    <subcellularLocation>
        <location evidence="1">Cell membrane</location>
        <topology evidence="1">Multi-pass membrane protein</topology>
    </subcellularLocation>
</comment>
<reference evidence="12" key="1">
    <citation type="submission" date="2017-01" db="EMBL/GenBank/DDBJ databases">
        <title>Comparative genomics of anhydrobiosis in the tardigrade Hypsibius dujardini.</title>
        <authorList>
            <person name="Yoshida Y."/>
            <person name="Koutsovoulos G."/>
            <person name="Laetsch D."/>
            <person name="Stevens L."/>
            <person name="Kumar S."/>
            <person name="Horikawa D."/>
            <person name="Ishino K."/>
            <person name="Komine S."/>
            <person name="Tomita M."/>
            <person name="Blaxter M."/>
            <person name="Arakawa K."/>
        </authorList>
    </citation>
    <scope>NUCLEOTIDE SEQUENCE [LARGE SCALE GENOMIC DNA]</scope>
    <source>
        <strain evidence="12">Z151</strain>
    </source>
</reference>
<evidence type="ECO:0000256" key="6">
    <source>
        <dbReference type="ARBA" id="ARBA00023136"/>
    </source>
</evidence>
<evidence type="ECO:0000313" key="11">
    <source>
        <dbReference type="EMBL" id="OWA54530.1"/>
    </source>
</evidence>
<dbReference type="PROSITE" id="PS50262">
    <property type="entry name" value="G_PROTEIN_RECEP_F1_2"/>
    <property type="match status" value="1"/>
</dbReference>
<evidence type="ECO:0000256" key="9">
    <source>
        <dbReference type="SAM" id="Phobius"/>
    </source>
</evidence>
<feature type="transmembrane region" description="Helical" evidence="9">
    <location>
        <begin position="57"/>
        <end position="82"/>
    </location>
</feature>
<dbReference type="EMBL" id="MTYJ01000417">
    <property type="protein sequence ID" value="OWA54530.1"/>
    <property type="molecule type" value="Genomic_DNA"/>
</dbReference>
<feature type="transmembrane region" description="Helical" evidence="9">
    <location>
        <begin position="135"/>
        <end position="156"/>
    </location>
</feature>
<accession>A0A9X6RNY7</accession>
<proteinExistence type="predicted"/>
<protein>
    <recommendedName>
        <fullName evidence="10">G-protein coupled receptors family 1 profile domain-containing protein</fullName>
    </recommendedName>
</protein>
<keyword evidence="3 9" id="KW-0812">Transmembrane</keyword>
<dbReference type="Pfam" id="PF00001">
    <property type="entry name" value="7tm_1"/>
    <property type="match status" value="1"/>
</dbReference>
<evidence type="ECO:0000256" key="4">
    <source>
        <dbReference type="ARBA" id="ARBA00022989"/>
    </source>
</evidence>
<name>A0A9X6RNY7_HYPEX</name>
<keyword evidence="8" id="KW-0807">Transducer</keyword>
<keyword evidence="6 9" id="KW-0472">Membrane</keyword>
<dbReference type="GO" id="GO:0004930">
    <property type="term" value="F:G protein-coupled receptor activity"/>
    <property type="evidence" value="ECO:0007669"/>
    <property type="project" value="UniProtKB-KW"/>
</dbReference>
<comment type="caution">
    <text evidence="11">The sequence shown here is derived from an EMBL/GenBank/DDBJ whole genome shotgun (WGS) entry which is preliminary data.</text>
</comment>
<evidence type="ECO:0000256" key="1">
    <source>
        <dbReference type="ARBA" id="ARBA00004651"/>
    </source>
</evidence>
<dbReference type="PANTHER" id="PTHR24228">
    <property type="entry name" value="B2 BRADYKININ RECEPTOR/ANGIOTENSIN II RECEPTOR"/>
    <property type="match status" value="1"/>
</dbReference>
<feature type="transmembrane region" description="Helical" evidence="9">
    <location>
        <begin position="289"/>
        <end position="309"/>
    </location>
</feature>
<dbReference type="GO" id="GO:0005886">
    <property type="term" value="C:plasma membrane"/>
    <property type="evidence" value="ECO:0007669"/>
    <property type="project" value="UniProtKB-SubCell"/>
</dbReference>
<dbReference type="AlphaFoldDB" id="A0A9X6RNY7"/>
<dbReference type="PANTHER" id="PTHR24228:SF74">
    <property type="entry name" value="G-PROTEIN COUPLED RECEPTORS FAMILY 1 PROFILE DOMAIN-CONTAINING PROTEIN"/>
    <property type="match status" value="1"/>
</dbReference>
<keyword evidence="2" id="KW-1003">Cell membrane</keyword>
<keyword evidence="12" id="KW-1185">Reference proteome</keyword>
<feature type="transmembrane region" description="Helical" evidence="9">
    <location>
        <begin position="321"/>
        <end position="343"/>
    </location>
</feature>
<evidence type="ECO:0000313" key="12">
    <source>
        <dbReference type="Proteomes" id="UP000192578"/>
    </source>
</evidence>
<dbReference type="InterPro" id="IPR000276">
    <property type="entry name" value="GPCR_Rhodpsn"/>
</dbReference>
<dbReference type="OrthoDB" id="10044919at2759"/>